<dbReference type="RefSeq" id="WP_093039400.1">
    <property type="nucleotide sequence ID" value="NZ_FOAG01000027.1"/>
</dbReference>
<keyword evidence="1" id="KW-0560">Oxidoreductase</keyword>
<name>A0A1H7Y1A6_9RHOB</name>
<dbReference type="AlphaFoldDB" id="A0A1H7Y1A6"/>
<dbReference type="SUPFAM" id="SSF50475">
    <property type="entry name" value="FMN-binding split barrel"/>
    <property type="match status" value="1"/>
</dbReference>
<evidence type="ECO:0000313" key="4">
    <source>
        <dbReference type="Proteomes" id="UP000199582"/>
    </source>
</evidence>
<keyword evidence="4" id="KW-1185">Reference proteome</keyword>
<sequence>MQDRNDIFRHDYLNGMRQVACSVAVVTTDGIAGRHGATVSAFCSVSADPPTVLICLRCDSRIACLVEHNKVFTLNILPQERQDIARTFAGEFDTMNPDRFAKVALTHLEGLAPGIDGATIFGCDVVRTEQQGSHIIFFGKVKHITAENRKPLTYLDGAYRRIQDDSIRLSA</sequence>
<dbReference type="Gene3D" id="2.30.110.10">
    <property type="entry name" value="Electron Transport, Fmn-binding Protein, Chain A"/>
    <property type="match status" value="1"/>
</dbReference>
<evidence type="ECO:0000259" key="2">
    <source>
        <dbReference type="SMART" id="SM00903"/>
    </source>
</evidence>
<feature type="domain" description="Flavin reductase like" evidence="2">
    <location>
        <begin position="16"/>
        <end position="161"/>
    </location>
</feature>
<organism evidence="3 4">
    <name type="scientific">Roseovarius azorensis</name>
    <dbReference type="NCBI Taxonomy" id="1287727"/>
    <lineage>
        <taxon>Bacteria</taxon>
        <taxon>Pseudomonadati</taxon>
        <taxon>Pseudomonadota</taxon>
        <taxon>Alphaproteobacteria</taxon>
        <taxon>Rhodobacterales</taxon>
        <taxon>Roseobacteraceae</taxon>
        <taxon>Roseovarius</taxon>
    </lineage>
</organism>
<dbReference type="Pfam" id="PF01613">
    <property type="entry name" value="Flavin_Reduct"/>
    <property type="match status" value="1"/>
</dbReference>
<dbReference type="PANTHER" id="PTHR30466">
    <property type="entry name" value="FLAVIN REDUCTASE"/>
    <property type="match status" value="1"/>
</dbReference>
<dbReference type="GO" id="GO:0042602">
    <property type="term" value="F:riboflavin reductase (NADPH) activity"/>
    <property type="evidence" value="ECO:0007669"/>
    <property type="project" value="TreeGrafter"/>
</dbReference>
<evidence type="ECO:0000313" key="3">
    <source>
        <dbReference type="EMBL" id="SEM39942.1"/>
    </source>
</evidence>
<reference evidence="3 4" key="1">
    <citation type="submission" date="2016-10" db="EMBL/GenBank/DDBJ databases">
        <authorList>
            <person name="de Groot N.N."/>
        </authorList>
    </citation>
    <scope>NUCLEOTIDE SEQUENCE [LARGE SCALE GENOMIC DNA]</scope>
    <source>
        <strain evidence="3 4">DSM 100674</strain>
    </source>
</reference>
<proteinExistence type="predicted"/>
<dbReference type="Proteomes" id="UP000199582">
    <property type="component" value="Unassembled WGS sequence"/>
</dbReference>
<protein>
    <submittedName>
        <fullName evidence="3">Flavin reductase/cob(II)yrinic acid a,c-diamide reductase</fullName>
    </submittedName>
</protein>
<dbReference type="STRING" id="1287727.SAMN05443999_1279"/>
<gene>
    <name evidence="3" type="ORF">SAMN05443999_1279</name>
</gene>
<dbReference type="InterPro" id="IPR002563">
    <property type="entry name" value="Flavin_Rdtase-like_dom"/>
</dbReference>
<dbReference type="SMART" id="SM00903">
    <property type="entry name" value="Flavin_Reduct"/>
    <property type="match status" value="1"/>
</dbReference>
<dbReference type="OrthoDB" id="9789254at2"/>
<dbReference type="InterPro" id="IPR012349">
    <property type="entry name" value="Split_barrel_FMN-bd"/>
</dbReference>
<dbReference type="InterPro" id="IPR050268">
    <property type="entry name" value="NADH-dep_flavin_reductase"/>
</dbReference>
<accession>A0A1H7Y1A6</accession>
<dbReference type="PANTHER" id="PTHR30466:SF1">
    <property type="entry name" value="FMN REDUCTASE (NADH) RUTF"/>
    <property type="match status" value="1"/>
</dbReference>
<dbReference type="EMBL" id="FOAG01000027">
    <property type="protein sequence ID" value="SEM39942.1"/>
    <property type="molecule type" value="Genomic_DNA"/>
</dbReference>
<dbReference type="GO" id="GO:0010181">
    <property type="term" value="F:FMN binding"/>
    <property type="evidence" value="ECO:0007669"/>
    <property type="project" value="InterPro"/>
</dbReference>
<evidence type="ECO:0000256" key="1">
    <source>
        <dbReference type="ARBA" id="ARBA00023002"/>
    </source>
</evidence>